<dbReference type="RefSeq" id="WP_036612105.1">
    <property type="nucleotide sequence ID" value="NZ_CAJSZN010000014.1"/>
</dbReference>
<dbReference type="EMBL" id="CZBM01000012">
    <property type="protein sequence ID" value="CUQ43401.1"/>
    <property type="molecule type" value="Genomic_DNA"/>
</dbReference>
<dbReference type="AlphaFoldDB" id="A0A174WD36"/>
<reference evidence="1 2" key="1">
    <citation type="submission" date="2015-09" db="EMBL/GenBank/DDBJ databases">
        <authorList>
            <consortium name="Pathogen Informatics"/>
        </authorList>
    </citation>
    <scope>NUCLEOTIDE SEQUENCE [LARGE SCALE GENOMIC DNA]</scope>
    <source>
        <strain evidence="1 2">2789STDY5834948</strain>
    </source>
</reference>
<sequence length="149" mass="17368">MKTEDIPYDYTYCYATDEQCTQTGHCLRRHAAKMNEEQPEPYSVVSCVTPTYVAKVATGKPCKHYRSDTPLRYARGMNHLFDDVPRSLYPQVRQRVMQVFSCERIFYYAQKGEYLTSPEEQKRINAIFSKAGLPAPSFDEYVTQPNWRA</sequence>
<dbReference type="InterPro" id="IPR045724">
    <property type="entry name" value="DUF6078"/>
</dbReference>
<name>A0A174WD36_PARDI</name>
<evidence type="ECO:0000313" key="1">
    <source>
        <dbReference type="EMBL" id="CUQ43401.1"/>
    </source>
</evidence>
<gene>
    <name evidence="1" type="ORF">ERS852560_02867</name>
</gene>
<protein>
    <submittedName>
        <fullName evidence="1">Uncharacterized protein</fullName>
    </submittedName>
</protein>
<evidence type="ECO:0000313" key="2">
    <source>
        <dbReference type="Proteomes" id="UP000095332"/>
    </source>
</evidence>
<dbReference type="Pfam" id="PF19555">
    <property type="entry name" value="DUF6078"/>
    <property type="match status" value="1"/>
</dbReference>
<dbReference type="Proteomes" id="UP000095332">
    <property type="component" value="Unassembled WGS sequence"/>
</dbReference>
<proteinExistence type="predicted"/>
<accession>A0A174WD36</accession>
<organism evidence="1 2">
    <name type="scientific">Parabacteroides distasonis</name>
    <dbReference type="NCBI Taxonomy" id="823"/>
    <lineage>
        <taxon>Bacteria</taxon>
        <taxon>Pseudomonadati</taxon>
        <taxon>Bacteroidota</taxon>
        <taxon>Bacteroidia</taxon>
        <taxon>Bacteroidales</taxon>
        <taxon>Tannerellaceae</taxon>
        <taxon>Parabacteroides</taxon>
    </lineage>
</organism>